<accession>A0A4Y2UAN7</accession>
<proteinExistence type="predicted"/>
<dbReference type="Proteomes" id="UP000499080">
    <property type="component" value="Unassembled WGS sequence"/>
</dbReference>
<dbReference type="EMBL" id="BGPR01035320">
    <property type="protein sequence ID" value="GBO10089.1"/>
    <property type="molecule type" value="Genomic_DNA"/>
</dbReference>
<sequence length="119" mass="13949">MYYIIHKPVIHERSIPHHSILQNIHLDESFTTAPRNAKSSVTGHSDLRTRLLPFEPNIQFSLPHHTHVLQPVLIYGQSKWSEGYPKRFTSDLTFPYPGLEELRMSTYIHIYKITQEQQA</sequence>
<keyword evidence="2" id="KW-1185">Reference proteome</keyword>
<evidence type="ECO:0000313" key="2">
    <source>
        <dbReference type="Proteomes" id="UP000499080"/>
    </source>
</evidence>
<reference evidence="1 2" key="1">
    <citation type="journal article" date="2019" name="Sci. Rep.">
        <title>Orb-weaving spider Araneus ventricosus genome elucidates the spidroin gene catalogue.</title>
        <authorList>
            <person name="Kono N."/>
            <person name="Nakamura H."/>
            <person name="Ohtoshi R."/>
            <person name="Moran D.A.P."/>
            <person name="Shinohara A."/>
            <person name="Yoshida Y."/>
            <person name="Fujiwara M."/>
            <person name="Mori M."/>
            <person name="Tomita M."/>
            <person name="Arakawa K."/>
        </authorList>
    </citation>
    <scope>NUCLEOTIDE SEQUENCE [LARGE SCALE GENOMIC DNA]</scope>
</reference>
<comment type="caution">
    <text evidence="1">The sequence shown here is derived from an EMBL/GenBank/DDBJ whole genome shotgun (WGS) entry which is preliminary data.</text>
</comment>
<protein>
    <submittedName>
        <fullName evidence="1">Uncharacterized protein</fullName>
    </submittedName>
</protein>
<dbReference type="AlphaFoldDB" id="A0A4Y2UAN7"/>
<organism evidence="1 2">
    <name type="scientific">Araneus ventricosus</name>
    <name type="common">Orbweaver spider</name>
    <name type="synonym">Epeira ventricosa</name>
    <dbReference type="NCBI Taxonomy" id="182803"/>
    <lineage>
        <taxon>Eukaryota</taxon>
        <taxon>Metazoa</taxon>
        <taxon>Ecdysozoa</taxon>
        <taxon>Arthropoda</taxon>
        <taxon>Chelicerata</taxon>
        <taxon>Arachnida</taxon>
        <taxon>Araneae</taxon>
        <taxon>Araneomorphae</taxon>
        <taxon>Entelegynae</taxon>
        <taxon>Araneoidea</taxon>
        <taxon>Araneidae</taxon>
        <taxon>Araneus</taxon>
    </lineage>
</organism>
<gene>
    <name evidence="1" type="ORF">AVEN_23080_1</name>
</gene>
<name>A0A4Y2UAN7_ARAVE</name>
<evidence type="ECO:0000313" key="1">
    <source>
        <dbReference type="EMBL" id="GBO10089.1"/>
    </source>
</evidence>